<feature type="compositionally biased region" description="Acidic residues" evidence="1">
    <location>
        <begin position="7"/>
        <end position="17"/>
    </location>
</feature>
<name>I1QPG1_ORYGL</name>
<dbReference type="AlphaFoldDB" id="I1QPG1"/>
<protein>
    <submittedName>
        <fullName evidence="2">Uncharacterized protein</fullName>
    </submittedName>
</protein>
<dbReference type="Proteomes" id="UP000007306">
    <property type="component" value="Chromosome 9"/>
</dbReference>
<dbReference type="Gramene" id="ORGLA09G0094000.1">
    <property type="protein sequence ID" value="ORGLA09G0094000.1"/>
    <property type="gene ID" value="ORGLA09G0094000"/>
</dbReference>
<evidence type="ECO:0000256" key="1">
    <source>
        <dbReference type="SAM" id="MobiDB-lite"/>
    </source>
</evidence>
<evidence type="ECO:0000313" key="3">
    <source>
        <dbReference type="Proteomes" id="UP000007306"/>
    </source>
</evidence>
<reference evidence="2" key="1">
    <citation type="submission" date="2015-06" db="UniProtKB">
        <authorList>
            <consortium name="EnsemblPlants"/>
        </authorList>
    </citation>
    <scope>IDENTIFICATION</scope>
</reference>
<proteinExistence type="predicted"/>
<reference evidence="2 3" key="2">
    <citation type="submission" date="2018-04" db="EMBL/GenBank/DDBJ databases">
        <title>OglaRS2 (Oryza glaberrima Reference Sequence Version 2).</title>
        <authorList>
            <person name="Zhang J."/>
            <person name="Kudrna D."/>
            <person name="Lee S."/>
            <person name="Talag J."/>
            <person name="Rajasekar S."/>
            <person name="Wing R.A."/>
        </authorList>
    </citation>
    <scope>NUCLEOTIDE SEQUENCE [LARGE SCALE GENOMIC DNA]</scope>
    <source>
        <strain evidence="2 3">cv. IRGC 96717</strain>
    </source>
</reference>
<dbReference type="EnsemblPlants" id="ORGLA09G0094000.1">
    <property type="protein sequence ID" value="ORGLA09G0094000.1"/>
    <property type="gene ID" value="ORGLA09G0094000"/>
</dbReference>
<evidence type="ECO:0000313" key="2">
    <source>
        <dbReference type="EnsemblPlants" id="ORGLA09G0094000.1"/>
    </source>
</evidence>
<dbReference type="HOGENOM" id="CLU_2816625_0_0_1"/>
<accession>I1QPG1</accession>
<keyword evidence="3" id="KW-1185">Reference proteome</keyword>
<feature type="region of interest" description="Disordered" evidence="1">
    <location>
        <begin position="1"/>
        <end position="24"/>
    </location>
</feature>
<organism evidence="2 3">
    <name type="scientific">Oryza glaberrima</name>
    <name type="common">African rice</name>
    <dbReference type="NCBI Taxonomy" id="4538"/>
    <lineage>
        <taxon>Eukaryota</taxon>
        <taxon>Viridiplantae</taxon>
        <taxon>Streptophyta</taxon>
        <taxon>Embryophyta</taxon>
        <taxon>Tracheophyta</taxon>
        <taxon>Spermatophyta</taxon>
        <taxon>Magnoliopsida</taxon>
        <taxon>Liliopsida</taxon>
        <taxon>Poales</taxon>
        <taxon>Poaceae</taxon>
        <taxon>BOP clade</taxon>
        <taxon>Oryzoideae</taxon>
        <taxon>Oryzeae</taxon>
        <taxon>Oryzinae</taxon>
        <taxon>Oryza</taxon>
    </lineage>
</organism>
<sequence>MESTMDSGEEEEEEEDTPREQLWSHDAVVIEMERNRNAAKADISINGSITALHVLRIQDYTVRGWLE</sequence>